<dbReference type="FunFam" id="3.30.70.330:FF:000059">
    <property type="entry name" value="splicing factor 3B subunit 4"/>
    <property type="match status" value="1"/>
</dbReference>
<dbReference type="GO" id="GO:0005730">
    <property type="term" value="C:nucleolus"/>
    <property type="evidence" value="ECO:0007669"/>
    <property type="project" value="TreeGrafter"/>
</dbReference>
<dbReference type="PROSITE" id="PS50102">
    <property type="entry name" value="RRM"/>
    <property type="match status" value="2"/>
</dbReference>
<comment type="similarity">
    <text evidence="2">Belongs to the SF3B4 family.</text>
</comment>
<evidence type="ECO:0000313" key="14">
    <source>
        <dbReference type="Proteomes" id="UP001472866"/>
    </source>
</evidence>
<organism evidence="13 14">
    <name type="scientific">Chloropicon roscoffensis</name>
    <dbReference type="NCBI Taxonomy" id="1461544"/>
    <lineage>
        <taxon>Eukaryota</taxon>
        <taxon>Viridiplantae</taxon>
        <taxon>Chlorophyta</taxon>
        <taxon>Chloropicophyceae</taxon>
        <taxon>Chloropicales</taxon>
        <taxon>Chloropicaceae</taxon>
        <taxon>Chloropicon</taxon>
    </lineage>
</organism>
<feature type="domain" description="RRM" evidence="12">
    <location>
        <begin position="116"/>
        <end position="195"/>
    </location>
</feature>
<dbReference type="GO" id="GO:0005686">
    <property type="term" value="C:U2 snRNP"/>
    <property type="evidence" value="ECO:0007669"/>
    <property type="project" value="TreeGrafter"/>
</dbReference>
<dbReference type="InterPro" id="IPR035979">
    <property type="entry name" value="RBD_domain_sf"/>
</dbReference>
<evidence type="ECO:0000256" key="8">
    <source>
        <dbReference type="ARBA" id="ARBA00023242"/>
    </source>
</evidence>
<evidence type="ECO:0000256" key="3">
    <source>
        <dbReference type="ARBA" id="ARBA00022664"/>
    </source>
</evidence>
<feature type="region of interest" description="Disordered" evidence="11">
    <location>
        <begin position="282"/>
        <end position="372"/>
    </location>
</feature>
<dbReference type="GO" id="GO:0003723">
    <property type="term" value="F:RNA binding"/>
    <property type="evidence" value="ECO:0007669"/>
    <property type="project" value="UniProtKB-UniRule"/>
</dbReference>
<dbReference type="GO" id="GO:0071011">
    <property type="term" value="C:precatalytic spliceosome"/>
    <property type="evidence" value="ECO:0007669"/>
    <property type="project" value="TreeGrafter"/>
</dbReference>
<dbReference type="InterPro" id="IPR052084">
    <property type="entry name" value="SF3B4_spliceosome_assoc"/>
</dbReference>
<comment type="subcellular location">
    <subcellularLocation>
        <location evidence="1">Nucleus</location>
    </subcellularLocation>
</comment>
<dbReference type="SUPFAM" id="SSF54928">
    <property type="entry name" value="RNA-binding domain, RBD"/>
    <property type="match status" value="1"/>
</dbReference>
<proteinExistence type="inferred from homology"/>
<evidence type="ECO:0000256" key="6">
    <source>
        <dbReference type="ARBA" id="ARBA00022884"/>
    </source>
</evidence>
<keyword evidence="4" id="KW-0747">Spliceosome</keyword>
<accession>A0AAX4PIQ7</accession>
<keyword evidence="5" id="KW-0677">Repeat</keyword>
<dbReference type="SMART" id="SM00360">
    <property type="entry name" value="RRM"/>
    <property type="match status" value="2"/>
</dbReference>
<sequence>MASAAGGRITAGAGASLVGSGQRDRVPEATCYLGNLEPRVTEEIVWELFMQCGPVVSVYLPKDRVTNEHQGYGFVEFKSEQDADYAIKILNMLRVYDKPIKVNKSAKDRMEQEVGANLFVGNLDPEVDEKYLYDTFSAFGVVTRTPKVMRDPDTGESRGFGFVSFATFEASDAAIEAMNGQFLSNRPVSVMYAYKKDSRGERHGTPAERLLAQRNRSMREEKRPHTLFAAGPGQAPQGLGMGMPPGVSRMPPLPPPAEMAGAFRGMPPPPPPPHMMMYNGGGPPPGMMGQGMPPPPPPPGMMGQGMPPPPPPPGMMGQGMPPPPPPPGMMGQGMPPPPPPPGMMGQGMPPPPPPPGMMGQGMPPPPPPPPEM</sequence>
<dbReference type="InterPro" id="IPR012677">
    <property type="entry name" value="Nucleotide-bd_a/b_plait_sf"/>
</dbReference>
<dbReference type="GO" id="GO:0006397">
    <property type="term" value="P:mRNA processing"/>
    <property type="evidence" value="ECO:0007669"/>
    <property type="project" value="UniProtKB-KW"/>
</dbReference>
<evidence type="ECO:0000256" key="7">
    <source>
        <dbReference type="ARBA" id="ARBA00023187"/>
    </source>
</evidence>
<dbReference type="CDD" id="cd12335">
    <property type="entry name" value="RRM2_SF3B4"/>
    <property type="match status" value="1"/>
</dbReference>
<evidence type="ECO:0000259" key="12">
    <source>
        <dbReference type="PROSITE" id="PS50102"/>
    </source>
</evidence>
<evidence type="ECO:0000256" key="1">
    <source>
        <dbReference type="ARBA" id="ARBA00004123"/>
    </source>
</evidence>
<dbReference type="FunFam" id="3.30.70.330:FF:000505">
    <property type="entry name" value="Splicing factor 3B subunit 4"/>
    <property type="match status" value="1"/>
</dbReference>
<dbReference type="GO" id="GO:0048026">
    <property type="term" value="P:positive regulation of mRNA splicing, via spliceosome"/>
    <property type="evidence" value="ECO:0007669"/>
    <property type="project" value="TreeGrafter"/>
</dbReference>
<dbReference type="CDD" id="cd12334">
    <property type="entry name" value="RRM1_SF3B4"/>
    <property type="match status" value="1"/>
</dbReference>
<name>A0AAX4PIQ7_9CHLO</name>
<dbReference type="PANTHER" id="PTHR48030">
    <property type="entry name" value="SPLICING FACTOR 3B SUBUNIT 4"/>
    <property type="match status" value="1"/>
</dbReference>
<keyword evidence="7" id="KW-0508">mRNA splicing</keyword>
<dbReference type="GO" id="GO:0008380">
    <property type="term" value="P:RNA splicing"/>
    <property type="evidence" value="ECO:0007669"/>
    <property type="project" value="UniProtKB-KW"/>
</dbReference>
<evidence type="ECO:0000256" key="5">
    <source>
        <dbReference type="ARBA" id="ARBA00022737"/>
    </source>
</evidence>
<keyword evidence="8" id="KW-0539">Nucleus</keyword>
<dbReference type="EMBL" id="CP151514">
    <property type="protein sequence ID" value="WZN66194.1"/>
    <property type="molecule type" value="Genomic_DNA"/>
</dbReference>
<evidence type="ECO:0000313" key="13">
    <source>
        <dbReference type="EMBL" id="WZN66194.1"/>
    </source>
</evidence>
<dbReference type="PANTHER" id="PTHR48030:SF3">
    <property type="entry name" value="SPLICING FACTOR 3B SUBUNIT 4"/>
    <property type="match status" value="1"/>
</dbReference>
<gene>
    <name evidence="13" type="ORF">HKI87_14g77590</name>
</gene>
<dbReference type="Gene3D" id="3.30.70.330">
    <property type="match status" value="2"/>
</dbReference>
<evidence type="ECO:0000256" key="4">
    <source>
        <dbReference type="ARBA" id="ARBA00022728"/>
    </source>
</evidence>
<protein>
    <recommendedName>
        <fullName evidence="9">Splicing factor 3B subunit 4</fullName>
    </recommendedName>
</protein>
<dbReference type="InterPro" id="IPR034159">
    <property type="entry name" value="SF3B4_RRM2"/>
</dbReference>
<keyword evidence="14" id="KW-1185">Reference proteome</keyword>
<dbReference type="AlphaFoldDB" id="A0AAX4PIQ7"/>
<evidence type="ECO:0000256" key="11">
    <source>
        <dbReference type="SAM" id="MobiDB-lite"/>
    </source>
</evidence>
<keyword evidence="6 10" id="KW-0694">RNA-binding</keyword>
<dbReference type="Proteomes" id="UP001472866">
    <property type="component" value="Chromosome 14"/>
</dbReference>
<keyword evidence="3" id="KW-0507">mRNA processing</keyword>
<reference evidence="13 14" key="1">
    <citation type="submission" date="2024-03" db="EMBL/GenBank/DDBJ databases">
        <title>Complete genome sequence of the green alga Chloropicon roscoffensis RCC1871.</title>
        <authorList>
            <person name="Lemieux C."/>
            <person name="Pombert J.-F."/>
            <person name="Otis C."/>
            <person name="Turmel M."/>
        </authorList>
    </citation>
    <scope>NUCLEOTIDE SEQUENCE [LARGE SCALE GENOMIC DNA]</scope>
    <source>
        <strain evidence="13 14">RCC1871</strain>
    </source>
</reference>
<evidence type="ECO:0000256" key="9">
    <source>
        <dbReference type="ARBA" id="ARBA00070533"/>
    </source>
</evidence>
<evidence type="ECO:0000256" key="10">
    <source>
        <dbReference type="PROSITE-ProRule" id="PRU00176"/>
    </source>
</evidence>
<evidence type="ECO:0000256" key="2">
    <source>
        <dbReference type="ARBA" id="ARBA00008363"/>
    </source>
</evidence>
<dbReference type="Pfam" id="PF00076">
    <property type="entry name" value="RRM_1"/>
    <property type="match status" value="2"/>
</dbReference>
<feature type="domain" description="RRM" evidence="12">
    <location>
        <begin position="29"/>
        <end position="107"/>
    </location>
</feature>
<dbReference type="InterPro" id="IPR034158">
    <property type="entry name" value="SF3B4_RRM1"/>
</dbReference>
<dbReference type="InterPro" id="IPR000504">
    <property type="entry name" value="RRM_dom"/>
</dbReference>